<keyword evidence="11 16" id="KW-0812">Transmembrane</keyword>
<evidence type="ECO:0000256" key="7">
    <source>
        <dbReference type="ARBA" id="ARBA00022519"/>
    </source>
</evidence>
<evidence type="ECO:0000256" key="14">
    <source>
        <dbReference type="ARBA" id="ARBA00023136"/>
    </source>
</evidence>
<dbReference type="PANTHER" id="PTHR43867:SF2">
    <property type="entry name" value="CELLULOSE SYNTHASE CATALYTIC SUBUNIT A [UDP-FORMING]"/>
    <property type="match status" value="1"/>
</dbReference>
<evidence type="ECO:0000256" key="12">
    <source>
        <dbReference type="ARBA" id="ARBA00022916"/>
    </source>
</evidence>
<dbReference type="PANTHER" id="PTHR43867">
    <property type="entry name" value="CELLULOSE SYNTHASE CATALYTIC SUBUNIT A [UDP-FORMING]"/>
    <property type="match status" value="1"/>
</dbReference>
<dbReference type="SUPFAM" id="SSF53448">
    <property type="entry name" value="Nucleotide-diphospho-sugar transferases"/>
    <property type="match status" value="1"/>
</dbReference>
<protein>
    <recommendedName>
        <fullName evidence="5 16">Cellulose synthase catalytic subunit [UDP-forming]</fullName>
        <ecNumber evidence="4 16">2.4.1.12</ecNumber>
    </recommendedName>
</protein>
<feature type="domain" description="PilZ" evidence="17">
    <location>
        <begin position="571"/>
        <end position="677"/>
    </location>
</feature>
<keyword evidence="9 16" id="KW-0328">Glycosyltransferase</keyword>
<feature type="transmembrane region" description="Helical" evidence="16">
    <location>
        <begin position="56"/>
        <end position="75"/>
    </location>
</feature>
<evidence type="ECO:0000256" key="15">
    <source>
        <dbReference type="ARBA" id="ARBA00048682"/>
    </source>
</evidence>
<keyword evidence="12 16" id="KW-0135">Cellulose biosynthesis</keyword>
<evidence type="ECO:0000256" key="9">
    <source>
        <dbReference type="ARBA" id="ARBA00022676"/>
    </source>
</evidence>
<keyword evidence="6 16" id="KW-1003">Cell membrane</keyword>
<evidence type="ECO:0000256" key="8">
    <source>
        <dbReference type="ARBA" id="ARBA00022636"/>
    </source>
</evidence>
<feature type="transmembrane region" description="Helical" evidence="16">
    <location>
        <begin position="441"/>
        <end position="459"/>
    </location>
</feature>
<evidence type="ECO:0000256" key="16">
    <source>
        <dbReference type="RuleBase" id="RU365020"/>
    </source>
</evidence>
<comment type="caution">
    <text evidence="16">Lacks conserved residue(s) required for the propagation of feature annotation.</text>
</comment>
<reference evidence="19" key="1">
    <citation type="submission" date="2022-11" db="EMBL/GenBank/DDBJ databases">
        <title>Methylomonas rapida sp. nov., Carotenoid-Producing Obligate Methanotrophs with High Growth Characteristics and Biotechnological Potential.</title>
        <authorList>
            <person name="Tikhonova E.N."/>
            <person name="Suleimanov R.Z."/>
            <person name="Miroshnikov K."/>
            <person name="Oshkin I.Y."/>
            <person name="Belova S.E."/>
            <person name="Danilova O.V."/>
            <person name="Ashikhmin A."/>
            <person name="Konopkin A."/>
            <person name="But S.Y."/>
            <person name="Khmelenina V.N."/>
            <person name="Kuznetsov N."/>
            <person name="Pimenov N.V."/>
            <person name="Dedysh S.N."/>
        </authorList>
    </citation>
    <scope>NUCLEOTIDE SEQUENCE</scope>
    <source>
        <strain evidence="19">MP1</strain>
    </source>
</reference>
<evidence type="ECO:0000256" key="10">
    <source>
        <dbReference type="ARBA" id="ARBA00022679"/>
    </source>
</evidence>
<dbReference type="NCBIfam" id="TIGR03030">
    <property type="entry name" value="CelA"/>
    <property type="match status" value="1"/>
</dbReference>
<comment type="cofactor">
    <cofactor evidence="16">
        <name>Mg(2+)</name>
        <dbReference type="ChEBI" id="CHEBI:18420"/>
    </cofactor>
</comment>
<evidence type="ECO:0000256" key="2">
    <source>
        <dbReference type="ARBA" id="ARBA00005186"/>
    </source>
</evidence>
<evidence type="ECO:0000256" key="13">
    <source>
        <dbReference type="ARBA" id="ARBA00022989"/>
    </source>
</evidence>
<feature type="transmembrane region" description="Helical" evidence="16">
    <location>
        <begin position="87"/>
        <end position="113"/>
    </location>
</feature>
<proteinExistence type="inferred from homology"/>
<gene>
    <name evidence="19" type="primary">bcsA</name>
    <name evidence="19" type="ORF">NM686_005320</name>
</gene>
<dbReference type="InterPro" id="IPR050321">
    <property type="entry name" value="Glycosyltr_2/OpgH_subfam"/>
</dbReference>
<evidence type="ECO:0000313" key="19">
    <source>
        <dbReference type="EMBL" id="WAR45939.1"/>
    </source>
</evidence>
<dbReference type="EMBL" id="CP113517">
    <property type="protein sequence ID" value="WAR45939.1"/>
    <property type="molecule type" value="Genomic_DNA"/>
</dbReference>
<dbReference type="Pfam" id="PF13632">
    <property type="entry name" value="Glyco_trans_2_3"/>
    <property type="match status" value="1"/>
</dbReference>
<comment type="similarity">
    <text evidence="3">Belongs to the glycosyltransferase 2 family.</text>
</comment>
<dbReference type="CDD" id="cd06421">
    <property type="entry name" value="CESA_CelA_like"/>
    <property type="match status" value="1"/>
</dbReference>
<keyword evidence="14 16" id="KW-0472">Membrane</keyword>
<keyword evidence="8 16" id="KW-0973">c-di-GMP</keyword>
<evidence type="ECO:0000256" key="1">
    <source>
        <dbReference type="ARBA" id="ARBA00004429"/>
    </source>
</evidence>
<feature type="transmembrane region" description="Helical" evidence="16">
    <location>
        <begin position="407"/>
        <end position="429"/>
    </location>
</feature>
<keyword evidence="20" id="KW-1185">Reference proteome</keyword>
<comment type="subcellular location">
    <subcellularLocation>
        <location evidence="1">Cell inner membrane</location>
        <topology evidence="1">Multi-pass membrane protein</topology>
    </subcellularLocation>
</comment>
<feature type="domain" description="Glycosyltransferase 2-like" evidence="18">
    <location>
        <begin position="234"/>
        <end position="447"/>
    </location>
</feature>
<evidence type="ECO:0000256" key="4">
    <source>
        <dbReference type="ARBA" id="ARBA00012539"/>
    </source>
</evidence>
<dbReference type="Gene3D" id="2.40.10.220">
    <property type="entry name" value="predicted glycosyltransferase like domains"/>
    <property type="match status" value="1"/>
</dbReference>
<evidence type="ECO:0000256" key="6">
    <source>
        <dbReference type="ARBA" id="ARBA00022475"/>
    </source>
</evidence>
<sequence length="727" mass="82988">MKITLRRLDPRAMFLLFLAAGIFFLSSLRVDADTQIYVSLFLLVSLLLIRRFEHPGFWRVLFLALSSFIVLRYFFWRTFYTLGYQDFFSFLGSIVLYAAEIYGGMMFFLSAFVNVRPLKREAIPLPQDSSGWPSVDVIIPSYNEPLDLVKITLAAATNIDYPSNKMNIYLLDDGASEEKLHAKDAHIREAAMQRRDQFKALCAALGIGYLNRQNNAHAKAGNMNAALRHIHGELILVLDADHAPATDILQKTVGSFISDDKVFLVQTPHFFINPDPIEKNLRLFHRMPSENLMFYGAIQLGLDFWQSSFFCGSAAVLRRQAIDEAGGFKGKTITEDSETALILHSKGWKSHYVMQPLISGLQPETFSSFMVQRIRWAQGMVQNFIFHNPLLLPNLKIWQKISYLSNMLFWFFPFARLIFLLSPGLYLFFGLKIYNANLLEFFCYTVPYLIALILTNHFLFSKVRWVFLSELYEILQSLFSLRAVWAVLKDPAHPQFSVTPKMETLERDFISPLATPFYWTIAITLAQVVFGLWRCVAFPEQQPLIAITLFWASFNLLLLLSVLGALYEQKQRRSNPRFPVNISAAWVISGPEGIAESLDVTITDLSISGGRVTTDTIPKTLARATGHSLEIKNAQTGASEHFKIQLANHFKTDLAYVYGIKFTPANLEEYRAVVRLVHGDSDRWRKIQENIGHDPGLFKTMLFMTEIGIIHSFNHLKHAIKTSKTIH</sequence>
<dbReference type="InterPro" id="IPR009875">
    <property type="entry name" value="PilZ_domain"/>
</dbReference>
<dbReference type="EC" id="2.4.1.12" evidence="4 16"/>
<keyword evidence="7 16" id="KW-0997">Cell inner membrane</keyword>
<evidence type="ECO:0000256" key="11">
    <source>
        <dbReference type="ARBA" id="ARBA00022692"/>
    </source>
</evidence>
<dbReference type="InterPro" id="IPR003919">
    <property type="entry name" value="Cell_synth_A"/>
</dbReference>
<evidence type="ECO:0000313" key="20">
    <source>
        <dbReference type="Proteomes" id="UP001162780"/>
    </source>
</evidence>
<keyword evidence="13 16" id="KW-1133">Transmembrane helix</keyword>
<name>A0ABY7GN53_9GAMM</name>
<dbReference type="Pfam" id="PF07238">
    <property type="entry name" value="PilZ"/>
    <property type="match status" value="1"/>
</dbReference>
<organism evidence="19 20">
    <name type="scientific">Methylomonas rapida</name>
    <dbReference type="NCBI Taxonomy" id="2963939"/>
    <lineage>
        <taxon>Bacteria</taxon>
        <taxon>Pseudomonadati</taxon>
        <taxon>Pseudomonadota</taxon>
        <taxon>Gammaproteobacteria</taxon>
        <taxon>Methylococcales</taxon>
        <taxon>Methylococcaceae</taxon>
        <taxon>Methylomonas</taxon>
    </lineage>
</organism>
<feature type="transmembrane region" description="Helical" evidence="16">
    <location>
        <begin position="545"/>
        <end position="567"/>
    </location>
</feature>
<comment type="function">
    <text evidence="16">Catalytic subunit of cellulose synthase. It polymerizes uridine 5'-diphosphate glucose to cellulose.</text>
</comment>
<evidence type="ECO:0000256" key="5">
    <source>
        <dbReference type="ARBA" id="ARBA00018714"/>
    </source>
</evidence>
<dbReference type="PRINTS" id="PR01439">
    <property type="entry name" value="CELLSNTHASEA"/>
</dbReference>
<evidence type="ECO:0000259" key="17">
    <source>
        <dbReference type="Pfam" id="PF07238"/>
    </source>
</evidence>
<dbReference type="InterPro" id="IPR029044">
    <property type="entry name" value="Nucleotide-diphossugar_trans"/>
</dbReference>
<dbReference type="Proteomes" id="UP001162780">
    <property type="component" value="Chromosome"/>
</dbReference>
<feature type="transmembrane region" description="Helical" evidence="16">
    <location>
        <begin position="509"/>
        <end position="533"/>
    </location>
</feature>
<keyword evidence="10 16" id="KW-0808">Transferase</keyword>
<comment type="catalytic activity">
    <reaction evidence="15 16">
        <text>[(1-&gt;4)-beta-D-glucosyl](n) + UDP-alpha-D-glucose = [(1-&gt;4)-beta-D-glucosyl](n+1) + UDP + H(+)</text>
        <dbReference type="Rhea" id="RHEA:19929"/>
        <dbReference type="Rhea" id="RHEA-COMP:10033"/>
        <dbReference type="Rhea" id="RHEA-COMP:10034"/>
        <dbReference type="ChEBI" id="CHEBI:15378"/>
        <dbReference type="ChEBI" id="CHEBI:18246"/>
        <dbReference type="ChEBI" id="CHEBI:58223"/>
        <dbReference type="ChEBI" id="CHEBI:58885"/>
        <dbReference type="EC" id="2.4.1.12"/>
    </reaction>
</comment>
<comment type="pathway">
    <text evidence="2 16">Glycan metabolism; bacterial cellulose biosynthesis.</text>
</comment>
<accession>A0ABY7GN53</accession>
<dbReference type="RefSeq" id="WP_255186846.1">
    <property type="nucleotide sequence ID" value="NZ_CP113517.1"/>
</dbReference>
<dbReference type="SUPFAM" id="SSF141371">
    <property type="entry name" value="PilZ domain-like"/>
    <property type="match status" value="1"/>
</dbReference>
<dbReference type="InterPro" id="IPR001173">
    <property type="entry name" value="Glyco_trans_2-like"/>
</dbReference>
<evidence type="ECO:0000256" key="3">
    <source>
        <dbReference type="ARBA" id="ARBA00006739"/>
    </source>
</evidence>
<dbReference type="Gene3D" id="3.90.550.10">
    <property type="entry name" value="Spore Coat Polysaccharide Biosynthesis Protein SpsA, Chain A"/>
    <property type="match status" value="1"/>
</dbReference>
<evidence type="ECO:0000259" key="18">
    <source>
        <dbReference type="Pfam" id="PF13632"/>
    </source>
</evidence>